<keyword evidence="6" id="KW-1185">Reference proteome</keyword>
<accession>A0ABS6WJY8</accession>
<protein>
    <recommendedName>
        <fullName evidence="2">Indoleacetamide hydrolase</fullName>
    </recommendedName>
</protein>
<dbReference type="PANTHER" id="PTHR11895">
    <property type="entry name" value="TRANSAMIDASE"/>
    <property type="match status" value="1"/>
</dbReference>
<proteinExistence type="predicted"/>
<organism evidence="5 6">
    <name type="scientific">Pseudohoeflea coraliihabitans</name>
    <dbReference type="NCBI Taxonomy" id="2860393"/>
    <lineage>
        <taxon>Bacteria</taxon>
        <taxon>Pseudomonadati</taxon>
        <taxon>Pseudomonadota</taxon>
        <taxon>Alphaproteobacteria</taxon>
        <taxon>Hyphomicrobiales</taxon>
        <taxon>Rhizobiaceae</taxon>
        <taxon>Pseudohoeflea</taxon>
    </lineage>
</organism>
<comment type="function">
    <text evidence="1">Hydrolyzes indole-3-acetamide (IAM) into indole-3-acetic acid (IAA).</text>
</comment>
<feature type="region of interest" description="Disordered" evidence="3">
    <location>
        <begin position="11"/>
        <end position="34"/>
    </location>
</feature>
<evidence type="ECO:0000313" key="6">
    <source>
        <dbReference type="Proteomes" id="UP001430804"/>
    </source>
</evidence>
<name>A0ABS6WJY8_9HYPH</name>
<dbReference type="RefSeq" id="WP_219158316.1">
    <property type="nucleotide sequence ID" value="NZ_JAHWQX010000001.1"/>
</dbReference>
<dbReference type="Pfam" id="PF01425">
    <property type="entry name" value="Amidase"/>
    <property type="match status" value="1"/>
</dbReference>
<dbReference type="Proteomes" id="UP001430804">
    <property type="component" value="Unassembled WGS sequence"/>
</dbReference>
<evidence type="ECO:0000259" key="4">
    <source>
        <dbReference type="Pfam" id="PF01425"/>
    </source>
</evidence>
<dbReference type="EMBL" id="JAHWQX010000001">
    <property type="protein sequence ID" value="MBW3096262.1"/>
    <property type="molecule type" value="Genomic_DNA"/>
</dbReference>
<reference evidence="5" key="1">
    <citation type="submission" date="2021-07" db="EMBL/GenBank/DDBJ databases">
        <title>Pseudohoeflea marina sp. nov. a polyhydroxyalcanoate-producing bacterium.</title>
        <authorList>
            <person name="Zheng W."/>
            <person name="Yu S."/>
            <person name="Huang Y."/>
        </authorList>
    </citation>
    <scope>NUCLEOTIDE SEQUENCE</scope>
    <source>
        <strain evidence="5">DP4N28-3</strain>
    </source>
</reference>
<evidence type="ECO:0000256" key="2">
    <source>
        <dbReference type="ARBA" id="ARBA00021874"/>
    </source>
</evidence>
<dbReference type="PANTHER" id="PTHR11895:SF176">
    <property type="entry name" value="AMIDASE AMID-RELATED"/>
    <property type="match status" value="1"/>
</dbReference>
<dbReference type="PROSITE" id="PS00571">
    <property type="entry name" value="AMIDASES"/>
    <property type="match status" value="1"/>
</dbReference>
<dbReference type="InterPro" id="IPR020556">
    <property type="entry name" value="Amidase_CS"/>
</dbReference>
<comment type="caution">
    <text evidence="5">The sequence shown here is derived from an EMBL/GenBank/DDBJ whole genome shotgun (WGS) entry which is preliminary data.</text>
</comment>
<dbReference type="InterPro" id="IPR023631">
    <property type="entry name" value="Amidase_dom"/>
</dbReference>
<evidence type="ECO:0000256" key="1">
    <source>
        <dbReference type="ARBA" id="ARBA00003871"/>
    </source>
</evidence>
<dbReference type="InterPro" id="IPR000120">
    <property type="entry name" value="Amidase"/>
</dbReference>
<feature type="domain" description="Amidase" evidence="4">
    <location>
        <begin position="58"/>
        <end position="473"/>
    </location>
</feature>
<evidence type="ECO:0000313" key="5">
    <source>
        <dbReference type="EMBL" id="MBW3096262.1"/>
    </source>
</evidence>
<evidence type="ECO:0000256" key="3">
    <source>
        <dbReference type="SAM" id="MobiDB-lite"/>
    </source>
</evidence>
<sequence length="495" mass="52244">MSIEIDRLKAGHKGDNGGSAVSREDGLENAGSERGQAFRSLEEIATALERGETTSVALTEYFLNRIATFNTQLHAYSETFADACLRQAAACDAIRHSGQTIGPLHGIPVAVKDIFDIAGLPTSAGSTALHDRVPEQSAFAVQRLIQAGMVVIGRTHMVEFAFGGWGTNPVMGAPRNPWDPSQHRVAGGSSSGSAVSVAAGLAPVALGTDTGGSVRTPAVWCGVIGLKTSHGLIGRGGVVPLCGTHDSVGWFSRTVRDSALLLNVLQGADPRDAANARVAEIDALAEIEHGIANMKIGRLVDADLAGVDPDILRLHDEALEDLEALGATIAPIHLPLSIADYLKSGGDIMSYESFRALGQYVEAESSPVDPTIRGRIMAGKSITDDAYRQTLQRRLEAQAEFADRIADYDALVMPGSHIVARTLTDVDESVPPNFYGRVVNFLDLAAVAAPTGLTSEGMPAGIQIVVRKFDDALALRIARALEKHRGGLVHVPAGY</sequence>
<gene>
    <name evidence="5" type="ORF">KY465_03090</name>
</gene>